<feature type="compositionally biased region" description="Basic and acidic residues" evidence="2">
    <location>
        <begin position="312"/>
        <end position="322"/>
    </location>
</feature>
<dbReference type="AlphaFoldDB" id="A0A1B8Y6L5"/>
<gene>
    <name evidence="5 6 7" type="primary">LOC100491517</name>
    <name evidence="3" type="ORF">XENTR_v90030708mg</name>
</gene>
<evidence type="ECO:0000313" key="3">
    <source>
        <dbReference type="EMBL" id="OCA18578.1"/>
    </source>
</evidence>
<evidence type="ECO:0000313" key="5">
    <source>
        <dbReference type="RefSeq" id="XP_004912345.2"/>
    </source>
</evidence>
<reference evidence="3" key="2">
    <citation type="journal article" date="2010" name="Science">
        <title>The genome of the Western clawed frog Xenopus tropicalis.</title>
        <authorList>
            <person name="Hellsten U."/>
            <person name="Harland R.M."/>
            <person name="Gilchrist M.J."/>
            <person name="Hendrix D."/>
            <person name="Jurka J."/>
            <person name="Kapitonov V."/>
            <person name="Ovcharenko I."/>
            <person name="Putnam N.H."/>
            <person name="Shu S."/>
            <person name="Taher L."/>
            <person name="Blitz I.L."/>
            <person name="Blumberg B."/>
            <person name="Dichmann D.S."/>
            <person name="Dubchak I."/>
            <person name="Amaya E."/>
            <person name="Detter J.C."/>
            <person name="Fletcher R."/>
            <person name="Gerhard D.S."/>
            <person name="Goodstein D."/>
            <person name="Graves T."/>
            <person name="Grigoriev I.V."/>
            <person name="Grimwood J."/>
            <person name="Kawashima T."/>
            <person name="Lindquist E."/>
            <person name="Lucas S.M."/>
            <person name="Mead P.E."/>
            <person name="Mitros T."/>
            <person name="Ogino H."/>
            <person name="Ohta Y."/>
            <person name="Poliakov A.V."/>
            <person name="Pollet N."/>
            <person name="Robert J."/>
            <person name="Salamov A."/>
            <person name="Sater A.K."/>
            <person name="Schmutz J."/>
            <person name="Terry A."/>
            <person name="Vize P.D."/>
            <person name="Warren W.C."/>
            <person name="Wells D."/>
            <person name="Wills A."/>
            <person name="Wilson R.K."/>
            <person name="Zimmerman L.B."/>
            <person name="Zorn A.M."/>
            <person name="Grainger R."/>
            <person name="Grammer T."/>
            <person name="Khokha M.K."/>
            <person name="Richardson P.M."/>
            <person name="Rokhsar D.S."/>
        </authorList>
    </citation>
    <scope>NUCLEOTIDE SEQUENCE [LARGE SCALE GENOMIC DNA]</scope>
    <source>
        <strain evidence="3">Nigerian</strain>
    </source>
</reference>
<evidence type="ECO:0000313" key="7">
    <source>
        <dbReference type="Xenbase" id="XB-GENE-29080731"/>
    </source>
</evidence>
<dbReference type="GeneID" id="100491517"/>
<reference evidence="5 6" key="4">
    <citation type="submission" date="2025-04" db="UniProtKB">
        <authorList>
            <consortium name="RefSeq"/>
        </authorList>
    </citation>
    <scope>IDENTIFICATION</scope>
    <source>
        <strain evidence="5 6">Nigerian</strain>
        <tissue evidence="5 6">Liver and blood</tissue>
    </source>
</reference>
<protein>
    <submittedName>
        <fullName evidence="5 6">Uncharacterized protein LOC100491517 isoform X1</fullName>
    </submittedName>
</protein>
<dbReference type="RefSeq" id="XP_017945157.1">
    <property type="nucleotide sequence ID" value="XM_018089668.1"/>
</dbReference>
<evidence type="ECO:0000256" key="2">
    <source>
        <dbReference type="SAM" id="MobiDB-lite"/>
    </source>
</evidence>
<evidence type="ECO:0000256" key="1">
    <source>
        <dbReference type="SAM" id="Coils"/>
    </source>
</evidence>
<feature type="region of interest" description="Disordered" evidence="2">
    <location>
        <begin position="151"/>
        <end position="170"/>
    </location>
</feature>
<dbReference type="Proteomes" id="UP000008143">
    <property type="component" value="Chromosome 2"/>
</dbReference>
<dbReference type="Xenbase" id="XB-GENE-29080731">
    <property type="gene designation" value="LOC100491517"/>
</dbReference>
<dbReference type="KEGG" id="xtr:100491517"/>
<feature type="coiled-coil region" evidence="1">
    <location>
        <begin position="205"/>
        <end position="246"/>
    </location>
</feature>
<reference evidence="3" key="3">
    <citation type="submission" date="2016-05" db="EMBL/GenBank/DDBJ databases">
        <title>WGS assembly of Xenopus tropicalis.</title>
        <authorList>
            <person name="Sessions A."/>
            <person name="Jenkins J."/>
            <person name="Mitros T."/>
            <person name="Lyons J.T."/>
            <person name="Dichmann D.S."/>
            <person name="Robert J."/>
            <person name="Harland R.M."/>
            <person name="Rokhsar D.S."/>
        </authorList>
    </citation>
    <scope>NUCLEOTIDE SEQUENCE</scope>
    <source>
        <strain evidence="3">Nigerian</strain>
    </source>
</reference>
<feature type="region of interest" description="Disordered" evidence="2">
    <location>
        <begin position="298"/>
        <end position="328"/>
    </location>
</feature>
<feature type="region of interest" description="Disordered" evidence="2">
    <location>
        <begin position="110"/>
        <end position="133"/>
    </location>
</feature>
<organism evidence="3">
    <name type="scientific">Xenopus tropicalis</name>
    <name type="common">Western clawed frog</name>
    <name type="synonym">Silurana tropicalis</name>
    <dbReference type="NCBI Taxonomy" id="8364"/>
    <lineage>
        <taxon>Eukaryota</taxon>
        <taxon>Metazoa</taxon>
        <taxon>Chordata</taxon>
        <taxon>Craniata</taxon>
        <taxon>Vertebrata</taxon>
        <taxon>Euteleostomi</taxon>
        <taxon>Amphibia</taxon>
        <taxon>Batrachia</taxon>
        <taxon>Anura</taxon>
        <taxon>Pipoidea</taxon>
        <taxon>Pipidae</taxon>
        <taxon>Xenopodinae</taxon>
        <taxon>Xenopus</taxon>
        <taxon>Silurana</taxon>
    </lineage>
</organism>
<proteinExistence type="predicted"/>
<dbReference type="RefSeq" id="XP_004912345.2">
    <property type="nucleotide sequence ID" value="XM_004912288.4"/>
</dbReference>
<accession>A0A1B8Y6L5</accession>
<keyword evidence="4" id="KW-1185">Reference proteome</keyword>
<reference evidence="3" key="1">
    <citation type="submission" date="2009-11" db="EMBL/GenBank/DDBJ databases">
        <authorList>
            <consortium name="US DOE Joint Genome Institute (JGI-PGF)"/>
            <person name="Ottilar R."/>
            <person name="Schmutz J."/>
            <person name="Salamov A."/>
            <person name="Cheng J.F."/>
            <person name="Lucas S."/>
            <person name="Pitluck S."/>
            <person name="Gundlach H."/>
            <person name="Guo Y."/>
            <person name="Haberer G."/>
            <person name="Nasrallah J."/>
            <person name="Mayer K.F.X."/>
            <person name="van de Peer Y."/>
            <person name="Weigel D."/>
            <person name="Grigoriev I.V."/>
        </authorList>
    </citation>
    <scope>NUCLEOTIDE SEQUENCE</scope>
    <source>
        <strain evidence="3">Nigerian</strain>
    </source>
</reference>
<dbReference type="OMA" id="ERDILGW"/>
<feature type="compositionally biased region" description="Basic and acidic residues" evidence="2">
    <location>
        <begin position="24"/>
        <end position="35"/>
    </location>
</feature>
<feature type="compositionally biased region" description="Polar residues" evidence="2">
    <location>
        <begin position="1"/>
        <end position="10"/>
    </location>
</feature>
<dbReference type="EMBL" id="KV460409">
    <property type="protein sequence ID" value="OCA18578.1"/>
    <property type="molecule type" value="Genomic_DNA"/>
</dbReference>
<sequence length="379" mass="42345">MRSSDRNNQLLPAKIPNQEAKSSASERGRRGESARGRHKFRGSLESNHRKGMCPAPLGSPHRSHSVLCMVFSPRITVPRRLEEETLLLIRGFPRFPLALLKSLLCPDTPRCSKGPSEPQISDRRKFRNKGQTTNGRISCWHGAEHGELALGLSRDGPRRPLTAPLGGTTMSSYHLRSERGILAREVADVLGEKEQPHLVSIGEMKNSLKKDLEKHQTYLTDLELRLAGLERRAEDVTKHLEQANLELKALKLGSATLKNLVDQETFGPAGRDQEAWEPSMGDPKEPNCHRPTWNKNLIIPPEQKPGNQPAPEARRPGHKADKAFPTMGAPRGQEEVQMCLSQCQVQIEVLIRRVNKQIHQIEGKVSGKKPCLGLKSREI</sequence>
<feature type="region of interest" description="Disordered" evidence="2">
    <location>
        <begin position="1"/>
        <end position="57"/>
    </location>
</feature>
<evidence type="ECO:0000313" key="6">
    <source>
        <dbReference type="RefSeq" id="XP_017945157.1"/>
    </source>
</evidence>
<dbReference type="AGR" id="Xenbase:XB-GENE-29080731"/>
<evidence type="ECO:0000313" key="4">
    <source>
        <dbReference type="Proteomes" id="UP000008143"/>
    </source>
</evidence>
<keyword evidence="1" id="KW-0175">Coiled coil</keyword>
<dbReference type="OrthoDB" id="10402341at2759"/>
<name>A0A1B8Y6L5_XENTR</name>